<reference evidence="3 4" key="1">
    <citation type="submission" date="2018-05" db="EMBL/GenBank/DDBJ databases">
        <title>Genetic diversity of glacier-inhabiting Cryobacterium bacteria in China and description of Cryobacterium mengkeensis sp. nov. and Arthrobacter glacialis sp. nov.</title>
        <authorList>
            <person name="Liu Q."/>
            <person name="Xin Y.-H."/>
        </authorList>
    </citation>
    <scope>NUCLEOTIDE SEQUENCE [LARGE SCALE GENOMIC DNA]</scope>
    <source>
        <strain evidence="3 4">SK-1</strain>
    </source>
</reference>
<evidence type="ECO:0000313" key="3">
    <source>
        <dbReference type="EMBL" id="PXA72120.1"/>
    </source>
</evidence>
<dbReference type="AlphaFoldDB" id="A0A318A4K0"/>
<comment type="caution">
    <text evidence="3">The sequence shown here is derived from an EMBL/GenBank/DDBJ whole genome shotgun (WGS) entry which is preliminary data.</text>
</comment>
<keyword evidence="4" id="KW-1185">Reference proteome</keyword>
<sequence length="201" mass="21000">MTSPTSSTTAVLVIDMQNDTVHADGAYAATGAAAHAAEQNVIANVSSILQAARGGAAPVFYSRIIVYPQPGLGGDNAPIFRMLAPDTFTAGSWGAQIVDDLSPRANEMVLDRTRMSVFNGTGIDNMLRNLGVTELLVVGAWTNMAVEHTIRDAADHGYNVTIVTDATSSLSADWQHAAVNFALTNIAAAIDTATAVARLRG</sequence>
<organism evidence="3 4">
    <name type="scientific">Cryobacterium arcticum</name>
    <dbReference type="NCBI Taxonomy" id="670052"/>
    <lineage>
        <taxon>Bacteria</taxon>
        <taxon>Bacillati</taxon>
        <taxon>Actinomycetota</taxon>
        <taxon>Actinomycetes</taxon>
        <taxon>Micrococcales</taxon>
        <taxon>Microbacteriaceae</taxon>
        <taxon>Cryobacterium</taxon>
    </lineage>
</organism>
<dbReference type="RefSeq" id="WP_110125646.1">
    <property type="nucleotide sequence ID" value="NZ_QHLY01000005.1"/>
</dbReference>
<dbReference type="CDD" id="cd00431">
    <property type="entry name" value="cysteine_hydrolases"/>
    <property type="match status" value="1"/>
</dbReference>
<dbReference type="InterPro" id="IPR050272">
    <property type="entry name" value="Isochorismatase-like_hydrls"/>
</dbReference>
<name>A0A318A4K0_9MICO</name>
<dbReference type="OrthoDB" id="9794942at2"/>
<accession>A0A318A4K0</accession>
<protein>
    <submittedName>
        <fullName evidence="3">Cysteine hydrolase</fullName>
    </submittedName>
</protein>
<dbReference type="InterPro" id="IPR036380">
    <property type="entry name" value="Isochorismatase-like_sf"/>
</dbReference>
<keyword evidence="1 3" id="KW-0378">Hydrolase</keyword>
<dbReference type="EMBL" id="QHLY01000005">
    <property type="protein sequence ID" value="PXA72120.1"/>
    <property type="molecule type" value="Genomic_DNA"/>
</dbReference>
<dbReference type="GO" id="GO:0016787">
    <property type="term" value="F:hydrolase activity"/>
    <property type="evidence" value="ECO:0007669"/>
    <property type="project" value="UniProtKB-KW"/>
</dbReference>
<dbReference type="Gene3D" id="3.40.50.850">
    <property type="entry name" value="Isochorismatase-like"/>
    <property type="match status" value="1"/>
</dbReference>
<proteinExistence type="predicted"/>
<dbReference type="InterPro" id="IPR000868">
    <property type="entry name" value="Isochorismatase-like_dom"/>
</dbReference>
<dbReference type="PANTHER" id="PTHR43540:SF6">
    <property type="entry name" value="ISOCHORISMATASE-LIKE DOMAIN-CONTAINING PROTEIN"/>
    <property type="match status" value="1"/>
</dbReference>
<evidence type="ECO:0000259" key="2">
    <source>
        <dbReference type="Pfam" id="PF00857"/>
    </source>
</evidence>
<feature type="domain" description="Isochorismatase-like" evidence="2">
    <location>
        <begin position="9"/>
        <end position="193"/>
    </location>
</feature>
<dbReference type="SUPFAM" id="SSF52499">
    <property type="entry name" value="Isochorismatase-like hydrolases"/>
    <property type="match status" value="1"/>
</dbReference>
<evidence type="ECO:0000256" key="1">
    <source>
        <dbReference type="ARBA" id="ARBA00022801"/>
    </source>
</evidence>
<dbReference type="Proteomes" id="UP000246722">
    <property type="component" value="Unassembled WGS sequence"/>
</dbReference>
<dbReference type="Pfam" id="PF00857">
    <property type="entry name" value="Isochorismatase"/>
    <property type="match status" value="1"/>
</dbReference>
<dbReference type="PANTHER" id="PTHR43540">
    <property type="entry name" value="PEROXYUREIDOACRYLATE/UREIDOACRYLATE AMIDOHYDROLASE-RELATED"/>
    <property type="match status" value="1"/>
</dbReference>
<gene>
    <name evidence="3" type="ORF">CTB96_04270</name>
</gene>
<evidence type="ECO:0000313" key="4">
    <source>
        <dbReference type="Proteomes" id="UP000246722"/>
    </source>
</evidence>